<dbReference type="AlphaFoldDB" id="A0AAV9D118"/>
<feature type="compositionally biased region" description="Low complexity" evidence="1">
    <location>
        <begin position="12"/>
        <end position="21"/>
    </location>
</feature>
<sequence length="103" mass="11329">MSQANNGADLDASASGISSSGSKRKRSFTHVTVHVELAIFGATWTNVRDNKKGNVSQEALQTLNLDHTGVRIKVEELRDIHQLKDCLRKTKGMTDQLALTRPL</sequence>
<dbReference type="Proteomes" id="UP001180020">
    <property type="component" value="Unassembled WGS sequence"/>
</dbReference>
<reference evidence="2" key="2">
    <citation type="submission" date="2023-06" db="EMBL/GenBank/DDBJ databases">
        <authorList>
            <person name="Ma L."/>
            <person name="Liu K.-W."/>
            <person name="Li Z."/>
            <person name="Hsiao Y.-Y."/>
            <person name="Qi Y."/>
            <person name="Fu T."/>
            <person name="Tang G."/>
            <person name="Zhang D."/>
            <person name="Sun W.-H."/>
            <person name="Liu D.-K."/>
            <person name="Li Y."/>
            <person name="Chen G.-Z."/>
            <person name="Liu X.-D."/>
            <person name="Liao X.-Y."/>
            <person name="Jiang Y.-T."/>
            <person name="Yu X."/>
            <person name="Hao Y."/>
            <person name="Huang J."/>
            <person name="Zhao X.-W."/>
            <person name="Ke S."/>
            <person name="Chen Y.-Y."/>
            <person name="Wu W.-L."/>
            <person name="Hsu J.-L."/>
            <person name="Lin Y.-F."/>
            <person name="Huang M.-D."/>
            <person name="Li C.-Y."/>
            <person name="Huang L."/>
            <person name="Wang Z.-W."/>
            <person name="Zhao X."/>
            <person name="Zhong W.-Y."/>
            <person name="Peng D.-H."/>
            <person name="Ahmad S."/>
            <person name="Lan S."/>
            <person name="Zhang J.-S."/>
            <person name="Tsai W.-C."/>
            <person name="Van De Peer Y."/>
            <person name="Liu Z.-J."/>
        </authorList>
    </citation>
    <scope>NUCLEOTIDE SEQUENCE</scope>
    <source>
        <strain evidence="2">CP</strain>
        <tissue evidence="2">Leaves</tissue>
    </source>
</reference>
<keyword evidence="3" id="KW-1185">Reference proteome</keyword>
<accession>A0AAV9D118</accession>
<feature type="region of interest" description="Disordered" evidence="1">
    <location>
        <begin position="1"/>
        <end position="27"/>
    </location>
</feature>
<name>A0AAV9D118_ACOCL</name>
<protein>
    <submittedName>
        <fullName evidence="2">Uncharacterized protein</fullName>
    </submittedName>
</protein>
<organism evidence="2 3">
    <name type="scientific">Acorus calamus</name>
    <name type="common">Sweet flag</name>
    <dbReference type="NCBI Taxonomy" id="4465"/>
    <lineage>
        <taxon>Eukaryota</taxon>
        <taxon>Viridiplantae</taxon>
        <taxon>Streptophyta</taxon>
        <taxon>Embryophyta</taxon>
        <taxon>Tracheophyta</taxon>
        <taxon>Spermatophyta</taxon>
        <taxon>Magnoliopsida</taxon>
        <taxon>Liliopsida</taxon>
        <taxon>Acoraceae</taxon>
        <taxon>Acorus</taxon>
    </lineage>
</organism>
<evidence type="ECO:0000256" key="1">
    <source>
        <dbReference type="SAM" id="MobiDB-lite"/>
    </source>
</evidence>
<evidence type="ECO:0000313" key="3">
    <source>
        <dbReference type="Proteomes" id="UP001180020"/>
    </source>
</evidence>
<proteinExistence type="predicted"/>
<gene>
    <name evidence="2" type="ORF">QJS10_CPA16g00413</name>
</gene>
<evidence type="ECO:0000313" key="2">
    <source>
        <dbReference type="EMBL" id="KAK1294474.1"/>
    </source>
</evidence>
<reference evidence="2" key="1">
    <citation type="journal article" date="2023" name="Nat. Commun.">
        <title>Diploid and tetraploid genomes of Acorus and the evolution of monocots.</title>
        <authorList>
            <person name="Ma L."/>
            <person name="Liu K.W."/>
            <person name="Li Z."/>
            <person name="Hsiao Y.Y."/>
            <person name="Qi Y."/>
            <person name="Fu T."/>
            <person name="Tang G.D."/>
            <person name="Zhang D."/>
            <person name="Sun W.H."/>
            <person name="Liu D.K."/>
            <person name="Li Y."/>
            <person name="Chen G.Z."/>
            <person name="Liu X.D."/>
            <person name="Liao X.Y."/>
            <person name="Jiang Y.T."/>
            <person name="Yu X."/>
            <person name="Hao Y."/>
            <person name="Huang J."/>
            <person name="Zhao X.W."/>
            <person name="Ke S."/>
            <person name="Chen Y.Y."/>
            <person name="Wu W.L."/>
            <person name="Hsu J.L."/>
            <person name="Lin Y.F."/>
            <person name="Huang M.D."/>
            <person name="Li C.Y."/>
            <person name="Huang L."/>
            <person name="Wang Z.W."/>
            <person name="Zhao X."/>
            <person name="Zhong W.Y."/>
            <person name="Peng D.H."/>
            <person name="Ahmad S."/>
            <person name="Lan S."/>
            <person name="Zhang J.S."/>
            <person name="Tsai W.C."/>
            <person name="Van de Peer Y."/>
            <person name="Liu Z.J."/>
        </authorList>
    </citation>
    <scope>NUCLEOTIDE SEQUENCE</scope>
    <source>
        <strain evidence="2">CP</strain>
    </source>
</reference>
<dbReference type="EMBL" id="JAUJYO010000016">
    <property type="protein sequence ID" value="KAK1294474.1"/>
    <property type="molecule type" value="Genomic_DNA"/>
</dbReference>
<comment type="caution">
    <text evidence="2">The sequence shown here is derived from an EMBL/GenBank/DDBJ whole genome shotgun (WGS) entry which is preliminary data.</text>
</comment>